<dbReference type="AlphaFoldDB" id="A0A9K3GRV7"/>
<feature type="non-terminal residue" evidence="2">
    <location>
        <position position="1"/>
    </location>
</feature>
<dbReference type="Proteomes" id="UP000265618">
    <property type="component" value="Unassembled WGS sequence"/>
</dbReference>
<evidence type="ECO:0000256" key="1">
    <source>
        <dbReference type="SAM" id="SignalP"/>
    </source>
</evidence>
<feature type="signal peptide" evidence="1">
    <location>
        <begin position="1"/>
        <end position="20"/>
    </location>
</feature>
<proteinExistence type="predicted"/>
<name>A0A9K3GRV7_9EUKA</name>
<keyword evidence="1" id="KW-0732">Signal</keyword>
<organism evidence="2 3">
    <name type="scientific">Kipferlia bialata</name>
    <dbReference type="NCBI Taxonomy" id="797122"/>
    <lineage>
        <taxon>Eukaryota</taxon>
        <taxon>Metamonada</taxon>
        <taxon>Carpediemonas-like organisms</taxon>
        <taxon>Kipferlia</taxon>
    </lineage>
</organism>
<comment type="caution">
    <text evidence="2">The sequence shown here is derived from an EMBL/GenBank/DDBJ whole genome shotgun (WGS) entry which is preliminary data.</text>
</comment>
<sequence length="97" mass="10089">MISVLSAITITIALVTLVLSMALGGTPDCIPETVVDGVAQEVVLSTSWLPRTLGGMADGLPIMSLALGAQFAIPSLYNSLGGTNRERGYVARKGVHY</sequence>
<protein>
    <submittedName>
        <fullName evidence="2">Uncharacterized protein</fullName>
    </submittedName>
</protein>
<accession>A0A9K3GRV7</accession>
<evidence type="ECO:0000313" key="2">
    <source>
        <dbReference type="EMBL" id="GIQ93028.1"/>
    </source>
</evidence>
<keyword evidence="3" id="KW-1185">Reference proteome</keyword>
<dbReference type="EMBL" id="BDIP01011228">
    <property type="protein sequence ID" value="GIQ93028.1"/>
    <property type="molecule type" value="Genomic_DNA"/>
</dbReference>
<evidence type="ECO:0000313" key="3">
    <source>
        <dbReference type="Proteomes" id="UP000265618"/>
    </source>
</evidence>
<gene>
    <name evidence="2" type="ORF">KIPB_017186</name>
</gene>
<reference evidence="2 3" key="1">
    <citation type="journal article" date="2018" name="PLoS ONE">
        <title>The draft genome of Kipferlia bialata reveals reductive genome evolution in fornicate parasites.</title>
        <authorList>
            <person name="Tanifuji G."/>
            <person name="Takabayashi S."/>
            <person name="Kume K."/>
            <person name="Takagi M."/>
            <person name="Nakayama T."/>
            <person name="Kamikawa R."/>
            <person name="Inagaki Y."/>
            <person name="Hashimoto T."/>
        </authorList>
    </citation>
    <scope>NUCLEOTIDE SEQUENCE [LARGE SCALE GENOMIC DNA]</scope>
    <source>
        <strain evidence="2">NY0173</strain>
    </source>
</reference>
<feature type="chain" id="PRO_5039921609" evidence="1">
    <location>
        <begin position="21"/>
        <end position="97"/>
    </location>
</feature>